<accession>A0A1F6U2S4</accession>
<dbReference type="Proteomes" id="UP000179037">
    <property type="component" value="Unassembled WGS sequence"/>
</dbReference>
<proteinExistence type="predicted"/>
<name>A0A1F6U2S4_9PROT</name>
<protein>
    <submittedName>
        <fullName evidence="1">Uncharacterized protein</fullName>
    </submittedName>
</protein>
<sequence>MQDHRVGRDQLLALESVDREHRRPGEIERRELLGDGIEPLHRATVVVLVVTDDQFLGQSLETRGIAGQRFDLV</sequence>
<dbReference type="AlphaFoldDB" id="A0A1F6U2S4"/>
<dbReference type="EMBL" id="MFTC01000035">
    <property type="protein sequence ID" value="OGI51666.1"/>
    <property type="molecule type" value="Genomic_DNA"/>
</dbReference>
<gene>
    <name evidence="1" type="ORF">A3A87_00315</name>
</gene>
<evidence type="ECO:0000313" key="1">
    <source>
        <dbReference type="EMBL" id="OGI51666.1"/>
    </source>
</evidence>
<evidence type="ECO:0000313" key="2">
    <source>
        <dbReference type="Proteomes" id="UP000179037"/>
    </source>
</evidence>
<reference evidence="1 2" key="1">
    <citation type="journal article" date="2016" name="Nat. Commun.">
        <title>Thousands of microbial genomes shed light on interconnected biogeochemical processes in an aquifer system.</title>
        <authorList>
            <person name="Anantharaman K."/>
            <person name="Brown C.T."/>
            <person name="Hug L.A."/>
            <person name="Sharon I."/>
            <person name="Castelle C.J."/>
            <person name="Probst A.J."/>
            <person name="Thomas B.C."/>
            <person name="Singh A."/>
            <person name="Wilkins M.J."/>
            <person name="Karaoz U."/>
            <person name="Brodie E.L."/>
            <person name="Williams K.H."/>
            <person name="Hubbard S.S."/>
            <person name="Banfield J.F."/>
        </authorList>
    </citation>
    <scope>NUCLEOTIDE SEQUENCE [LARGE SCALE GENOMIC DNA]</scope>
</reference>
<comment type="caution">
    <text evidence="1">The sequence shown here is derived from an EMBL/GenBank/DDBJ whole genome shotgun (WGS) entry which is preliminary data.</text>
</comment>
<organism evidence="1 2">
    <name type="scientific">Candidatus Muproteobacteria bacterium RIFCSPLOWO2_01_FULL_60_18</name>
    <dbReference type="NCBI Taxonomy" id="1817768"/>
    <lineage>
        <taxon>Bacteria</taxon>
        <taxon>Pseudomonadati</taxon>
        <taxon>Pseudomonadota</taxon>
        <taxon>Candidatus Muproteobacteria</taxon>
    </lineage>
</organism>